<gene>
    <name evidence="2" type="ORF">AVDCRST_MAG48-3894</name>
</gene>
<feature type="region of interest" description="Disordered" evidence="1">
    <location>
        <begin position="1"/>
        <end position="194"/>
    </location>
</feature>
<protein>
    <submittedName>
        <fullName evidence="2">Transcriptional regulator, MerR family</fullName>
    </submittedName>
</protein>
<feature type="compositionally biased region" description="Basic residues" evidence="1">
    <location>
        <begin position="1"/>
        <end position="16"/>
    </location>
</feature>
<organism evidence="2">
    <name type="scientific">uncultured Friedmanniella sp</name>
    <dbReference type="NCBI Taxonomy" id="335381"/>
    <lineage>
        <taxon>Bacteria</taxon>
        <taxon>Bacillati</taxon>
        <taxon>Actinomycetota</taxon>
        <taxon>Actinomycetes</taxon>
        <taxon>Propionibacteriales</taxon>
        <taxon>Nocardioidaceae</taxon>
        <taxon>Friedmanniella</taxon>
        <taxon>environmental samples</taxon>
    </lineage>
</organism>
<dbReference type="AlphaFoldDB" id="A0A6J4M020"/>
<accession>A0A6J4M020</accession>
<feature type="compositionally biased region" description="Basic residues" evidence="1">
    <location>
        <begin position="127"/>
        <end position="182"/>
    </location>
</feature>
<dbReference type="EMBL" id="CADCTS010000545">
    <property type="protein sequence ID" value="CAA9345306.1"/>
    <property type="molecule type" value="Genomic_DNA"/>
</dbReference>
<sequence>EQHRKTRRGVGRRAAGRRAGPALRRRLLPGPQRSRLPWSRGLQRGRHHLPPAGLLGTHRSGRARGPRRHRLRHPAALQLPRHPHPQGDQAADRRRHLAAADPHRHRPPARPRRRRHHPGDADERRGLRLRVHLRRRGDRPAPRRPGRLRHRPRRCLARHRGHPRRAAGRAGRRRRGPVHVRRALPAPSRPRRQL</sequence>
<evidence type="ECO:0000256" key="1">
    <source>
        <dbReference type="SAM" id="MobiDB-lite"/>
    </source>
</evidence>
<feature type="compositionally biased region" description="Low complexity" evidence="1">
    <location>
        <begin position="17"/>
        <end position="37"/>
    </location>
</feature>
<feature type="compositionally biased region" description="Basic residues" evidence="1">
    <location>
        <begin position="59"/>
        <end position="73"/>
    </location>
</feature>
<proteinExistence type="predicted"/>
<reference evidence="2" key="1">
    <citation type="submission" date="2020-02" db="EMBL/GenBank/DDBJ databases">
        <authorList>
            <person name="Meier V. D."/>
        </authorList>
    </citation>
    <scope>NUCLEOTIDE SEQUENCE</scope>
    <source>
        <strain evidence="2">AVDCRST_MAG48</strain>
    </source>
</reference>
<feature type="compositionally biased region" description="Basic residues" evidence="1">
    <location>
        <begin position="93"/>
        <end position="117"/>
    </location>
</feature>
<feature type="non-terminal residue" evidence="2">
    <location>
        <position position="194"/>
    </location>
</feature>
<name>A0A6J4M020_9ACTN</name>
<evidence type="ECO:0000313" key="2">
    <source>
        <dbReference type="EMBL" id="CAA9345306.1"/>
    </source>
</evidence>
<feature type="non-terminal residue" evidence="2">
    <location>
        <position position="1"/>
    </location>
</feature>